<comment type="similarity">
    <text evidence="1">Belongs to the thiamine-monophosphate kinase family.</text>
</comment>
<dbReference type="InterPro" id="IPR006283">
    <property type="entry name" value="ThiL-like"/>
</dbReference>
<dbReference type="InterPro" id="IPR016188">
    <property type="entry name" value="PurM-like_N"/>
</dbReference>
<dbReference type="CDD" id="cd02194">
    <property type="entry name" value="ThiL"/>
    <property type="match status" value="1"/>
</dbReference>
<feature type="binding site" evidence="1">
    <location>
        <position position="48"/>
    </location>
    <ligand>
        <name>substrate</name>
    </ligand>
</feature>
<comment type="pathway">
    <text evidence="1">Cofactor biosynthesis; thiamine diphosphate biosynthesis; thiamine diphosphate from thiamine phosphate: step 1/1.</text>
</comment>
<dbReference type="Gene3D" id="3.90.650.10">
    <property type="entry name" value="PurM-like C-terminal domain"/>
    <property type="match status" value="1"/>
</dbReference>
<dbReference type="AlphaFoldDB" id="A0A7C6AFG4"/>
<feature type="binding site" evidence="1">
    <location>
        <position position="28"/>
    </location>
    <ligand>
        <name>Mg(2+)</name>
        <dbReference type="ChEBI" id="CHEBI:18420"/>
        <label>3</label>
    </ligand>
</feature>
<evidence type="ECO:0000259" key="2">
    <source>
        <dbReference type="Pfam" id="PF00586"/>
    </source>
</evidence>
<keyword evidence="1" id="KW-0784">Thiamine biosynthesis</keyword>
<dbReference type="GO" id="GO:0009228">
    <property type="term" value="P:thiamine biosynthetic process"/>
    <property type="evidence" value="ECO:0007669"/>
    <property type="project" value="UniProtKB-KW"/>
</dbReference>
<dbReference type="GO" id="GO:0009229">
    <property type="term" value="P:thiamine diphosphate biosynthetic process"/>
    <property type="evidence" value="ECO:0007669"/>
    <property type="project" value="UniProtKB-UniRule"/>
</dbReference>
<keyword evidence="1" id="KW-0547">Nucleotide-binding</keyword>
<dbReference type="PANTHER" id="PTHR30270">
    <property type="entry name" value="THIAMINE-MONOPHOSPHATE KINASE"/>
    <property type="match status" value="1"/>
</dbReference>
<feature type="binding site" evidence="1">
    <location>
        <position position="41"/>
    </location>
    <ligand>
        <name>Mg(2+)</name>
        <dbReference type="ChEBI" id="CHEBI:18420"/>
        <label>1</label>
    </ligand>
</feature>
<dbReference type="InterPro" id="IPR036676">
    <property type="entry name" value="PurM-like_C_sf"/>
</dbReference>
<dbReference type="Pfam" id="PF00586">
    <property type="entry name" value="AIRS"/>
    <property type="match status" value="1"/>
</dbReference>
<dbReference type="InterPro" id="IPR036921">
    <property type="entry name" value="PurM-like_N_sf"/>
</dbReference>
<feature type="binding site" evidence="1">
    <location>
        <position position="207"/>
    </location>
    <ligand>
        <name>Mg(2+)</name>
        <dbReference type="ChEBI" id="CHEBI:18420"/>
        <label>5</label>
    </ligand>
</feature>
<feature type="domain" description="PurM-like N-terminal" evidence="2">
    <location>
        <begin position="26"/>
        <end position="133"/>
    </location>
</feature>
<dbReference type="EMBL" id="DTHJ01000091">
    <property type="protein sequence ID" value="HHS62857.1"/>
    <property type="molecule type" value="Genomic_DNA"/>
</dbReference>
<dbReference type="PIRSF" id="PIRSF005303">
    <property type="entry name" value="Thiam_monoph_kin"/>
    <property type="match status" value="1"/>
</dbReference>
<keyword evidence="1 3" id="KW-0418">Kinase</keyword>
<sequence>MGELALIDYIRKRFHRKNPDISIGIGDDAMVLKNGIVVSTDSFVEGVHFEFRYFSKFALGYRAMCASLSDLAAMSAKPICALVSLYLPRRTKNNDVIQLYRGFGEICKKYQCDISGGDIIESPFWGITLTVIGKTKKPLLRSGAKPGDYLYTTGYLGLAETGRIVLSEGYKKRLFLQSIKRHLFPEPRIYEGLKIRKFANGGIDTSDGLSTDAFHLGTESKVRVIIDNIPIHPEVELLCKLKGISPVEFILSAGEDFELLIAAREIKNISGVKLFRIGRITKGKGIFILSNKKLKEISPSGYEHLKG</sequence>
<comment type="caution">
    <text evidence="3">The sequence shown here is derived from an EMBL/GenBank/DDBJ whole genome shotgun (WGS) entry which is preliminary data.</text>
</comment>
<organism evidence="3">
    <name type="scientific">candidate division WOR-3 bacterium</name>
    <dbReference type="NCBI Taxonomy" id="2052148"/>
    <lineage>
        <taxon>Bacteria</taxon>
        <taxon>Bacteria division WOR-3</taxon>
    </lineage>
</organism>
<name>A0A7C6AFG4_UNCW3</name>
<keyword evidence="1" id="KW-0479">Metal-binding</keyword>
<dbReference type="GO" id="GO:0005524">
    <property type="term" value="F:ATP binding"/>
    <property type="evidence" value="ECO:0007669"/>
    <property type="project" value="UniProtKB-UniRule"/>
</dbReference>
<feature type="binding site" evidence="1">
    <location>
        <position position="206"/>
    </location>
    <ligand>
        <name>ATP</name>
        <dbReference type="ChEBI" id="CHEBI:30616"/>
    </ligand>
</feature>
<proteinExistence type="inferred from homology"/>
<feature type="binding site" evidence="1">
    <location>
        <position position="41"/>
    </location>
    <ligand>
        <name>Mg(2+)</name>
        <dbReference type="ChEBI" id="CHEBI:18420"/>
        <label>2</label>
    </ligand>
</feature>
<feature type="binding site" evidence="1">
    <location>
        <position position="204"/>
    </location>
    <ligand>
        <name>Mg(2+)</name>
        <dbReference type="ChEBI" id="CHEBI:18420"/>
        <label>3</label>
    </ligand>
</feature>
<comment type="function">
    <text evidence="1">Catalyzes the ATP-dependent phosphorylation of thiamine-monophosphate (TMP) to form thiamine-pyrophosphate (TPP), the active form of vitamin B1.</text>
</comment>
<evidence type="ECO:0000313" key="3">
    <source>
        <dbReference type="EMBL" id="HHS62857.1"/>
    </source>
</evidence>
<comment type="catalytic activity">
    <reaction evidence="1">
        <text>thiamine phosphate + ATP = thiamine diphosphate + ADP</text>
        <dbReference type="Rhea" id="RHEA:15913"/>
        <dbReference type="ChEBI" id="CHEBI:30616"/>
        <dbReference type="ChEBI" id="CHEBI:37575"/>
        <dbReference type="ChEBI" id="CHEBI:58937"/>
        <dbReference type="ChEBI" id="CHEBI:456216"/>
        <dbReference type="EC" id="2.7.4.16"/>
    </reaction>
</comment>
<feature type="binding site" evidence="1">
    <location>
        <position position="70"/>
    </location>
    <ligand>
        <name>Mg(2+)</name>
        <dbReference type="ChEBI" id="CHEBI:18420"/>
        <label>3</label>
    </ligand>
</feature>
<feature type="binding site" evidence="1">
    <location>
        <position position="39"/>
    </location>
    <ligand>
        <name>Mg(2+)</name>
        <dbReference type="ChEBI" id="CHEBI:18420"/>
        <label>4</label>
    </ligand>
</feature>
<feature type="binding site" evidence="1">
    <location>
        <position position="141"/>
    </location>
    <ligand>
        <name>ATP</name>
        <dbReference type="ChEBI" id="CHEBI:30616"/>
    </ligand>
</feature>
<dbReference type="SUPFAM" id="SSF56042">
    <property type="entry name" value="PurM C-terminal domain-like"/>
    <property type="match status" value="1"/>
</dbReference>
<feature type="binding site" evidence="1">
    <location>
        <position position="28"/>
    </location>
    <ligand>
        <name>Mg(2+)</name>
        <dbReference type="ChEBI" id="CHEBI:18420"/>
        <label>4</label>
    </ligand>
</feature>
<reference evidence="3" key="1">
    <citation type="journal article" date="2020" name="mSystems">
        <title>Genome- and Community-Level Interaction Insights into Carbon Utilization and Element Cycling Functions of Hydrothermarchaeota in Hydrothermal Sediment.</title>
        <authorList>
            <person name="Zhou Z."/>
            <person name="Liu Y."/>
            <person name="Xu W."/>
            <person name="Pan J."/>
            <person name="Luo Z.H."/>
            <person name="Li M."/>
        </authorList>
    </citation>
    <scope>NUCLEOTIDE SEQUENCE [LARGE SCALE GENOMIC DNA]</scope>
    <source>
        <strain evidence="3">SpSt-783</strain>
    </source>
</reference>
<feature type="binding site" evidence="1">
    <location>
        <position position="100"/>
    </location>
    <ligand>
        <name>ATP</name>
        <dbReference type="ChEBI" id="CHEBI:30616"/>
    </ligand>
</feature>
<comment type="miscellaneous">
    <text evidence="1">Reaction mechanism of ThiL seems to utilize a direct, inline transfer of the gamma-phosphate of ATP to TMP rather than a phosphorylated enzyme intermediate.</text>
</comment>
<feature type="binding site" evidence="1">
    <location>
        <position position="40"/>
    </location>
    <ligand>
        <name>Mg(2+)</name>
        <dbReference type="ChEBI" id="CHEBI:18420"/>
        <label>1</label>
    </ligand>
</feature>
<keyword evidence="1" id="KW-0067">ATP-binding</keyword>
<dbReference type="PANTHER" id="PTHR30270:SF0">
    <property type="entry name" value="THIAMINE-MONOPHOSPHATE KINASE"/>
    <property type="match status" value="1"/>
</dbReference>
<evidence type="ECO:0000256" key="1">
    <source>
        <dbReference type="HAMAP-Rule" id="MF_02128"/>
    </source>
</evidence>
<dbReference type="NCBIfam" id="TIGR01379">
    <property type="entry name" value="thiL"/>
    <property type="match status" value="1"/>
</dbReference>
<accession>A0A7C6AFG4</accession>
<feature type="binding site" evidence="1">
    <location>
        <position position="70"/>
    </location>
    <ligand>
        <name>Mg(2+)</name>
        <dbReference type="ChEBI" id="CHEBI:18420"/>
        <label>4</label>
    </ligand>
</feature>
<dbReference type="UniPathway" id="UPA00060">
    <property type="reaction ID" value="UER00142"/>
</dbReference>
<dbReference type="SUPFAM" id="SSF55326">
    <property type="entry name" value="PurM N-terminal domain-like"/>
    <property type="match status" value="1"/>
</dbReference>
<dbReference type="GO" id="GO:0009030">
    <property type="term" value="F:thiamine-phosphate kinase activity"/>
    <property type="evidence" value="ECO:0007669"/>
    <property type="project" value="UniProtKB-UniRule"/>
</dbReference>
<feature type="binding site" evidence="1">
    <location>
        <position position="118"/>
    </location>
    <ligand>
        <name>Mg(2+)</name>
        <dbReference type="ChEBI" id="CHEBI:18420"/>
        <label>1</label>
    </ligand>
</feature>
<protein>
    <recommendedName>
        <fullName evidence="1">Thiamine-monophosphate kinase</fullName>
        <shortName evidence="1">TMP kinase</shortName>
        <shortName evidence="1">Thiamine-phosphate kinase</shortName>
        <ecNumber evidence="1">2.7.4.16</ecNumber>
    </recommendedName>
</protein>
<dbReference type="GO" id="GO:0000287">
    <property type="term" value="F:magnesium ion binding"/>
    <property type="evidence" value="ECO:0007669"/>
    <property type="project" value="UniProtKB-UniRule"/>
</dbReference>
<feature type="binding site" evidence="1">
    <location>
        <begin position="117"/>
        <end position="118"/>
    </location>
    <ligand>
        <name>ATP</name>
        <dbReference type="ChEBI" id="CHEBI:30616"/>
    </ligand>
</feature>
<feature type="binding site" evidence="1">
    <location>
        <position position="302"/>
    </location>
    <ligand>
        <name>substrate</name>
    </ligand>
</feature>
<dbReference type="EC" id="2.7.4.16" evidence="1"/>
<gene>
    <name evidence="1 3" type="primary">thiL</name>
    <name evidence="3" type="ORF">ENV70_04485</name>
</gene>
<keyword evidence="1 3" id="KW-0808">Transferase</keyword>
<feature type="binding site" evidence="1">
    <location>
        <position position="255"/>
    </location>
    <ligand>
        <name>substrate</name>
    </ligand>
</feature>
<keyword evidence="1" id="KW-0460">Magnesium</keyword>
<feature type="binding site" evidence="1">
    <location>
        <position position="70"/>
    </location>
    <ligand>
        <name>Mg(2+)</name>
        <dbReference type="ChEBI" id="CHEBI:18420"/>
        <label>2</label>
    </ligand>
</feature>
<dbReference type="HAMAP" id="MF_02128">
    <property type="entry name" value="TMP_kinase"/>
    <property type="match status" value="1"/>
</dbReference>
<dbReference type="Gene3D" id="3.30.1330.10">
    <property type="entry name" value="PurM-like, N-terminal domain"/>
    <property type="match status" value="1"/>
</dbReference>